<dbReference type="GO" id="GO:0000724">
    <property type="term" value="P:double-strand break repair via homologous recombination"/>
    <property type="evidence" value="ECO:0007669"/>
    <property type="project" value="TreeGrafter"/>
</dbReference>
<proteinExistence type="predicted"/>
<sequence length="423" mass="47868">MHGKREDSIYLEELRRALILYGDAPGPVTSTTKSLYEKRLLRLQQQGNPLRISSESALRASSKTREKKKDWIDSDELREALICGDPPGTVTSTTKSVFEKRLLRLQQQGKPVEVSAESALKKSSKPCEKDSADSDSDELRRALILYGDTPGPITASTKPLYEKRLLRLQQQGNPFRAPSGPALKKSPKPCEGEESIHLDELREALILFGDTPGPVTSATKSLYEKRLLRFQRLGDPPKITTEAVVKVSPRFPEELSTALKDVSLLDEARLSRLEAEMVSEFQRPARDANWREGIVKSTFTYLLLDPRLTRDLPAQTHLDETNKFRAFVSSVFYVGKGRHSRPYSHFYETLRATEKKHEVSEKLKRIQEIWTSGFGVVILHIFLSVIPVEAYTREAVMIDAIGSFQFSSFFSVFLQGFSLEWGF</sequence>
<dbReference type="Gene3D" id="1.10.720.40">
    <property type="match status" value="4"/>
</dbReference>
<dbReference type="GO" id="GO:0000712">
    <property type="term" value="P:resolution of meiotic recombination intermediates"/>
    <property type="evidence" value="ECO:0007669"/>
    <property type="project" value="TreeGrafter"/>
</dbReference>
<keyword evidence="4" id="KW-1185">Reference proteome</keyword>
<dbReference type="CDD" id="cd10454">
    <property type="entry name" value="GIY-YIG_COG3680_Meta"/>
    <property type="match status" value="1"/>
</dbReference>
<dbReference type="Pfam" id="PF22945">
    <property type="entry name" value="LEM-3_GIY-YIG"/>
    <property type="match status" value="1"/>
</dbReference>
<accession>A0A7R9A7H7</accession>
<feature type="domain" description="LEM" evidence="2">
    <location>
        <begin position="190"/>
        <end position="234"/>
    </location>
</feature>
<dbReference type="Proteomes" id="UP000677054">
    <property type="component" value="Unassembled WGS sequence"/>
</dbReference>
<dbReference type="Pfam" id="PF03020">
    <property type="entry name" value="LEM"/>
    <property type="match status" value="3"/>
</dbReference>
<dbReference type="PROSITE" id="PS50954">
    <property type="entry name" value="LEM"/>
    <property type="match status" value="4"/>
</dbReference>
<dbReference type="InterPro" id="IPR003887">
    <property type="entry name" value="LEM_dom"/>
</dbReference>
<dbReference type="GO" id="GO:0005737">
    <property type="term" value="C:cytoplasm"/>
    <property type="evidence" value="ECO:0007669"/>
    <property type="project" value="TreeGrafter"/>
</dbReference>
<dbReference type="EMBL" id="LR901111">
    <property type="protein sequence ID" value="CAD7247810.1"/>
    <property type="molecule type" value="Genomic_DNA"/>
</dbReference>
<dbReference type="SMART" id="SM00540">
    <property type="entry name" value="LEM"/>
    <property type="match status" value="4"/>
</dbReference>
<evidence type="ECO:0000256" key="1">
    <source>
        <dbReference type="SAM" id="MobiDB-lite"/>
    </source>
</evidence>
<feature type="compositionally biased region" description="Basic and acidic residues" evidence="1">
    <location>
        <begin position="125"/>
        <end position="136"/>
    </location>
</feature>
<feature type="domain" description="LEM" evidence="2">
    <location>
        <begin position="3"/>
        <end position="47"/>
    </location>
</feature>
<feature type="region of interest" description="Disordered" evidence="1">
    <location>
        <begin position="172"/>
        <end position="191"/>
    </location>
</feature>
<dbReference type="GO" id="GO:0004520">
    <property type="term" value="F:DNA endonuclease activity"/>
    <property type="evidence" value="ECO:0007669"/>
    <property type="project" value="TreeGrafter"/>
</dbReference>
<evidence type="ECO:0000259" key="2">
    <source>
        <dbReference type="PROSITE" id="PS50954"/>
    </source>
</evidence>
<reference evidence="3" key="1">
    <citation type="submission" date="2020-11" db="EMBL/GenBank/DDBJ databases">
        <authorList>
            <person name="Tran Van P."/>
        </authorList>
    </citation>
    <scope>NUCLEOTIDE SEQUENCE</scope>
</reference>
<dbReference type="SUPFAM" id="SSF63451">
    <property type="entry name" value="LEM domain"/>
    <property type="match status" value="4"/>
</dbReference>
<dbReference type="CDD" id="cd12934">
    <property type="entry name" value="LEM"/>
    <property type="match status" value="4"/>
</dbReference>
<organism evidence="3">
    <name type="scientific">Darwinula stevensoni</name>
    <dbReference type="NCBI Taxonomy" id="69355"/>
    <lineage>
        <taxon>Eukaryota</taxon>
        <taxon>Metazoa</taxon>
        <taxon>Ecdysozoa</taxon>
        <taxon>Arthropoda</taxon>
        <taxon>Crustacea</taxon>
        <taxon>Oligostraca</taxon>
        <taxon>Ostracoda</taxon>
        <taxon>Podocopa</taxon>
        <taxon>Podocopida</taxon>
        <taxon>Darwinulocopina</taxon>
        <taxon>Darwinuloidea</taxon>
        <taxon>Darwinulidae</taxon>
        <taxon>Darwinula</taxon>
    </lineage>
</organism>
<dbReference type="InterPro" id="IPR034998">
    <property type="entry name" value="ANKLE1"/>
</dbReference>
<feature type="region of interest" description="Disordered" evidence="1">
    <location>
        <begin position="114"/>
        <end position="136"/>
    </location>
</feature>
<feature type="domain" description="LEM" evidence="2">
    <location>
        <begin position="65"/>
        <end position="109"/>
    </location>
</feature>
<dbReference type="InterPro" id="IPR011015">
    <property type="entry name" value="LEM/LEM-like_dom_sf"/>
</dbReference>
<dbReference type="EMBL" id="CAJPEV010001594">
    <property type="protein sequence ID" value="CAG0893422.1"/>
    <property type="molecule type" value="Genomic_DNA"/>
</dbReference>
<evidence type="ECO:0000313" key="4">
    <source>
        <dbReference type="Proteomes" id="UP000677054"/>
    </source>
</evidence>
<gene>
    <name evidence="3" type="ORF">DSTB1V02_LOCUS7635</name>
</gene>
<dbReference type="PANTHER" id="PTHR46427:SF1">
    <property type="entry name" value="ANKYRIN REPEAT AND LEM DOMAIN-CONTAINING PROTEIN 1"/>
    <property type="match status" value="1"/>
</dbReference>
<protein>
    <recommendedName>
        <fullName evidence="2">LEM domain-containing protein</fullName>
    </recommendedName>
</protein>
<feature type="domain" description="LEM" evidence="2">
    <location>
        <begin position="128"/>
        <end position="172"/>
    </location>
</feature>
<dbReference type="GO" id="GO:0005654">
    <property type="term" value="C:nucleoplasm"/>
    <property type="evidence" value="ECO:0007669"/>
    <property type="project" value="TreeGrafter"/>
</dbReference>
<evidence type="ECO:0000313" key="3">
    <source>
        <dbReference type="EMBL" id="CAD7247810.1"/>
    </source>
</evidence>
<dbReference type="OrthoDB" id="1601181at2759"/>
<dbReference type="AlphaFoldDB" id="A0A7R9A7H7"/>
<dbReference type="PANTHER" id="PTHR46427">
    <property type="entry name" value="ANKYRIN REPEAT AND LEM DOMAIN-CONTAINING PROTEIN 1"/>
    <property type="match status" value="1"/>
</dbReference>
<name>A0A7R9A7H7_9CRUS</name>